<gene>
    <name evidence="4" type="ORF">SAY86_028512</name>
</gene>
<dbReference type="AlphaFoldDB" id="A0AAN7RE86"/>
<accession>A0AAN7RE86</accession>
<evidence type="ECO:0000256" key="2">
    <source>
        <dbReference type="ARBA" id="ARBA00023134"/>
    </source>
</evidence>
<dbReference type="SUPFAM" id="SSF52540">
    <property type="entry name" value="P-loop containing nucleoside triphosphate hydrolases"/>
    <property type="match status" value="1"/>
</dbReference>
<evidence type="ECO:0000313" key="5">
    <source>
        <dbReference type="Proteomes" id="UP001346149"/>
    </source>
</evidence>
<dbReference type="Gene3D" id="3.40.50.300">
    <property type="entry name" value="P-loop containing nucleotide triphosphate hydrolases"/>
    <property type="match status" value="1"/>
</dbReference>
<dbReference type="PANTHER" id="PTHR11089">
    <property type="entry name" value="GTP-BINDING PROTEIN-RELATED"/>
    <property type="match status" value="1"/>
</dbReference>
<dbReference type="InterPro" id="IPR050755">
    <property type="entry name" value="TRAFAC_YlqF/YawG_RiboMat"/>
</dbReference>
<comment type="caution">
    <text evidence="4">The sequence shown here is derived from an EMBL/GenBank/DDBJ whole genome shotgun (WGS) entry which is preliminary data.</text>
</comment>
<evidence type="ECO:0008006" key="6">
    <source>
        <dbReference type="Google" id="ProtNLM"/>
    </source>
</evidence>
<evidence type="ECO:0000313" key="4">
    <source>
        <dbReference type="EMBL" id="KAK4796186.1"/>
    </source>
</evidence>
<reference evidence="4 5" key="1">
    <citation type="journal article" date="2023" name="Hortic Res">
        <title>Pangenome of water caltrop reveals structural variations and asymmetric subgenome divergence after allopolyploidization.</title>
        <authorList>
            <person name="Zhang X."/>
            <person name="Chen Y."/>
            <person name="Wang L."/>
            <person name="Yuan Y."/>
            <person name="Fang M."/>
            <person name="Shi L."/>
            <person name="Lu R."/>
            <person name="Comes H.P."/>
            <person name="Ma Y."/>
            <person name="Chen Y."/>
            <person name="Huang G."/>
            <person name="Zhou Y."/>
            <person name="Zheng Z."/>
            <person name="Qiu Y."/>
        </authorList>
    </citation>
    <scope>NUCLEOTIDE SEQUENCE [LARGE SCALE GENOMIC DNA]</scope>
    <source>
        <strain evidence="4">F231</strain>
    </source>
</reference>
<dbReference type="InterPro" id="IPR027417">
    <property type="entry name" value="P-loop_NTPase"/>
</dbReference>
<dbReference type="Proteomes" id="UP001346149">
    <property type="component" value="Unassembled WGS sequence"/>
</dbReference>
<proteinExistence type="predicted"/>
<dbReference type="GO" id="GO:0005730">
    <property type="term" value="C:nucleolus"/>
    <property type="evidence" value="ECO:0007669"/>
    <property type="project" value="TreeGrafter"/>
</dbReference>
<keyword evidence="1" id="KW-0547">Nucleotide-binding</keyword>
<evidence type="ECO:0000256" key="3">
    <source>
        <dbReference type="SAM" id="MobiDB-lite"/>
    </source>
</evidence>
<keyword evidence="5" id="KW-1185">Reference proteome</keyword>
<feature type="region of interest" description="Disordered" evidence="3">
    <location>
        <begin position="99"/>
        <end position="150"/>
    </location>
</feature>
<name>A0AAN7RE86_TRANT</name>
<dbReference type="PANTHER" id="PTHR11089:SF9">
    <property type="entry name" value="NUCLEOLAR GTP-BINDING PROTEIN 2"/>
    <property type="match status" value="1"/>
</dbReference>
<protein>
    <recommendedName>
        <fullName evidence="6">Nucleolar GTP-binding protein 2</fullName>
    </recommendedName>
</protein>
<sequence length="150" mass="16723">MFEKGQSKRIWGELYKVIDSSDVVVQVLDARDPQGTRCHHLERHLKEHCTHKHMVFLLNKKDTEAPEEPMTAENDTGIDRADNSSQAAAAFQAIANVISSQQQKSVPVQRDLFTEEELNGGPDSEPGSSEDENGKETSGEEEDLEDEDVS</sequence>
<dbReference type="EMBL" id="JAXQNO010000006">
    <property type="protein sequence ID" value="KAK4796186.1"/>
    <property type="molecule type" value="Genomic_DNA"/>
</dbReference>
<organism evidence="4 5">
    <name type="scientific">Trapa natans</name>
    <name type="common">Water chestnut</name>
    <dbReference type="NCBI Taxonomy" id="22666"/>
    <lineage>
        <taxon>Eukaryota</taxon>
        <taxon>Viridiplantae</taxon>
        <taxon>Streptophyta</taxon>
        <taxon>Embryophyta</taxon>
        <taxon>Tracheophyta</taxon>
        <taxon>Spermatophyta</taxon>
        <taxon>Magnoliopsida</taxon>
        <taxon>eudicotyledons</taxon>
        <taxon>Gunneridae</taxon>
        <taxon>Pentapetalae</taxon>
        <taxon>rosids</taxon>
        <taxon>malvids</taxon>
        <taxon>Myrtales</taxon>
        <taxon>Lythraceae</taxon>
        <taxon>Trapa</taxon>
    </lineage>
</organism>
<keyword evidence="2" id="KW-0342">GTP-binding</keyword>
<evidence type="ECO:0000256" key="1">
    <source>
        <dbReference type="ARBA" id="ARBA00022741"/>
    </source>
</evidence>
<dbReference type="GO" id="GO:0005525">
    <property type="term" value="F:GTP binding"/>
    <property type="evidence" value="ECO:0007669"/>
    <property type="project" value="UniProtKB-KW"/>
</dbReference>
<feature type="region of interest" description="Disordered" evidence="3">
    <location>
        <begin position="61"/>
        <end position="84"/>
    </location>
</feature>
<feature type="compositionally biased region" description="Acidic residues" evidence="3">
    <location>
        <begin position="139"/>
        <end position="150"/>
    </location>
</feature>